<dbReference type="AlphaFoldDB" id="A0A554X796"/>
<gene>
    <name evidence="3" type="ORF">Ttaiw_01416</name>
</gene>
<dbReference type="STRING" id="307486.GCA_000807215_01048"/>
<evidence type="ECO:0000313" key="4">
    <source>
        <dbReference type="Proteomes" id="UP000317763"/>
    </source>
</evidence>
<keyword evidence="4" id="KW-1185">Reference proteome</keyword>
<dbReference type="EMBL" id="VJOM01000013">
    <property type="protein sequence ID" value="TSE31705.1"/>
    <property type="molecule type" value="Genomic_DNA"/>
</dbReference>
<dbReference type="Pfam" id="PF11306">
    <property type="entry name" value="DUF3108"/>
    <property type="match status" value="1"/>
</dbReference>
<comment type="caution">
    <text evidence="3">The sequence shown here is derived from an EMBL/GenBank/DDBJ whole genome shotgun (WGS) entry which is preliminary data.</text>
</comment>
<evidence type="ECO:0008006" key="5">
    <source>
        <dbReference type="Google" id="ProtNLM"/>
    </source>
</evidence>
<dbReference type="Proteomes" id="UP000317763">
    <property type="component" value="Unassembled WGS sequence"/>
</dbReference>
<feature type="compositionally biased region" description="Low complexity" evidence="1">
    <location>
        <begin position="80"/>
        <end position="89"/>
    </location>
</feature>
<sequence length="396" mass="41711">MDGELPQRSRLLASVGVALALHAAALGWLWGARDRSIAPDRAIPAPVQAHLVTPAARAVAVPPPGVTPTPRGRPAPLAPSNPSAPSHPADGAKHPATLPAVAVSPAGGDDPMAVADPPLPVTDARGTADPAPSPPHEDRSETPSGVEAGNDEPRATLAQAMPAPDSDASGPTAEAATRWAITGPLRVAYDVQGEAKGLSYRAAATLTWHVTAEGYTLEMALRAFLVGERVQRSTGLLRADGLVPLRFEDRARRERVLQFDWSADAPHGSARRDDGTVYDAIPRGAQDRLSVFAQLGTVVALGDAGAGAGRRWRIPVVGLGGLEHWSFEAVGRERITLPAGETDALHVRRLASERALDVDLWYSPALPGLPVRIVLQQPNGDRVDQRLREWPAVPPS</sequence>
<protein>
    <recommendedName>
        <fullName evidence="5">DUF3108 domain-containing protein</fullName>
    </recommendedName>
</protein>
<evidence type="ECO:0000313" key="3">
    <source>
        <dbReference type="EMBL" id="TSE31705.1"/>
    </source>
</evidence>
<accession>A0A554X796</accession>
<name>A0A554X796_9BURK</name>
<feature type="region of interest" description="Disordered" evidence="1">
    <location>
        <begin position="62"/>
        <end position="151"/>
    </location>
</feature>
<evidence type="ECO:0000256" key="2">
    <source>
        <dbReference type="SAM" id="Phobius"/>
    </source>
</evidence>
<keyword evidence="2" id="KW-0812">Transmembrane</keyword>
<dbReference type="OrthoDB" id="8526020at2"/>
<keyword evidence="2" id="KW-0472">Membrane</keyword>
<keyword evidence="2" id="KW-1133">Transmembrane helix</keyword>
<dbReference type="InterPro" id="IPR021457">
    <property type="entry name" value="DUF3108"/>
</dbReference>
<reference evidence="3 4" key="1">
    <citation type="submission" date="2019-07" db="EMBL/GenBank/DDBJ databases">
        <title>Tepidimonas taiwanensis I1-1 draft genome.</title>
        <authorList>
            <person name="Da Costa M.S."/>
            <person name="Froufe H.J.C."/>
            <person name="Egas C."/>
            <person name="Albuquerque L."/>
        </authorList>
    </citation>
    <scope>NUCLEOTIDE SEQUENCE [LARGE SCALE GENOMIC DNA]</scope>
    <source>
        <strain evidence="3 4">I1-1</strain>
    </source>
</reference>
<feature type="compositionally biased region" description="Pro residues" evidence="1">
    <location>
        <begin position="62"/>
        <end position="79"/>
    </location>
</feature>
<feature type="transmembrane region" description="Helical" evidence="2">
    <location>
        <begin position="12"/>
        <end position="31"/>
    </location>
</feature>
<proteinExistence type="predicted"/>
<organism evidence="3 4">
    <name type="scientific">Tepidimonas taiwanensis</name>
    <dbReference type="NCBI Taxonomy" id="307486"/>
    <lineage>
        <taxon>Bacteria</taxon>
        <taxon>Pseudomonadati</taxon>
        <taxon>Pseudomonadota</taxon>
        <taxon>Betaproteobacteria</taxon>
        <taxon>Burkholderiales</taxon>
        <taxon>Tepidimonas</taxon>
    </lineage>
</organism>
<evidence type="ECO:0000256" key="1">
    <source>
        <dbReference type="SAM" id="MobiDB-lite"/>
    </source>
</evidence>